<protein>
    <recommendedName>
        <fullName evidence="2">CREG-like beta-barrel domain-containing protein</fullName>
    </recommendedName>
</protein>
<evidence type="ECO:0000256" key="1">
    <source>
        <dbReference type="SAM" id="SignalP"/>
    </source>
</evidence>
<feature type="domain" description="CREG-like beta-barrel" evidence="2">
    <location>
        <begin position="31"/>
        <end position="199"/>
    </location>
</feature>
<comment type="caution">
    <text evidence="3">The sequence shown here is derived from an EMBL/GenBank/DDBJ whole genome shotgun (WGS) entry which is preliminary data.</text>
</comment>
<dbReference type="SUPFAM" id="SSF50475">
    <property type="entry name" value="FMN-binding split barrel"/>
    <property type="match status" value="1"/>
</dbReference>
<evidence type="ECO:0000313" key="4">
    <source>
        <dbReference type="Proteomes" id="UP001177140"/>
    </source>
</evidence>
<dbReference type="InterPro" id="IPR055343">
    <property type="entry name" value="CREG_beta-barrel"/>
</dbReference>
<dbReference type="EMBL" id="JAJJMA010242449">
    <property type="protein sequence ID" value="MCL7043071.1"/>
    <property type="molecule type" value="Genomic_DNA"/>
</dbReference>
<reference evidence="3" key="1">
    <citation type="submission" date="2022-03" db="EMBL/GenBank/DDBJ databases">
        <title>A functionally conserved STORR gene fusion in Papaver species that diverged 16.8 million years ago.</title>
        <authorList>
            <person name="Catania T."/>
        </authorList>
    </citation>
    <scope>NUCLEOTIDE SEQUENCE</scope>
    <source>
        <strain evidence="3">S-191538</strain>
    </source>
</reference>
<evidence type="ECO:0000313" key="3">
    <source>
        <dbReference type="EMBL" id="MCL7043071.1"/>
    </source>
</evidence>
<feature type="chain" id="PRO_5041235622" description="CREG-like beta-barrel domain-containing protein" evidence="1">
    <location>
        <begin position="26"/>
        <end position="207"/>
    </location>
</feature>
<dbReference type="Proteomes" id="UP001177140">
    <property type="component" value="Unassembled WGS sequence"/>
</dbReference>
<dbReference type="PANTHER" id="PTHR13343">
    <property type="entry name" value="CREG1 PROTEIN"/>
    <property type="match status" value="1"/>
</dbReference>
<gene>
    <name evidence="3" type="ORF">MKW94_014217</name>
</gene>
<dbReference type="PANTHER" id="PTHR13343:SF17">
    <property type="entry name" value="CELLULAR REPRESSOR OF E1A-STIMULATED GENES, ISOFORM A"/>
    <property type="match status" value="1"/>
</dbReference>
<dbReference type="GO" id="GO:0005737">
    <property type="term" value="C:cytoplasm"/>
    <property type="evidence" value="ECO:0007669"/>
    <property type="project" value="UniProtKB-ARBA"/>
</dbReference>
<name>A0AA41VKQ9_PAPNU</name>
<accession>A0AA41VKQ9</accession>
<keyword evidence="4" id="KW-1185">Reference proteome</keyword>
<keyword evidence="1" id="KW-0732">Signal</keyword>
<dbReference type="AlphaFoldDB" id="A0AA41VKQ9"/>
<proteinExistence type="predicted"/>
<dbReference type="Gene3D" id="2.30.110.10">
    <property type="entry name" value="Electron Transport, Fmn-binding Protein, Chain A"/>
    <property type="match status" value="1"/>
</dbReference>
<sequence length="207" mass="22771">MDKLRVCLFCFAVVCLCSCIQFAEAGGPKKPNHKDGVATARWLVSQTTWGVLSTISVELGGAPFGNVASFSDGLAGEGHGIPYFYMTTLDPTPRNALKDARCSFSVNEFPLGSCGGKDPQNPTCAKLTLTGKLKLVDSNTTEATWAKDVLFVKHPEMKACLLIINWTFHGFQIFKLEIEDIFLINWFGGSQTITVAQYLQPRLWVQE</sequence>
<dbReference type="Pfam" id="PF13883">
    <property type="entry name" value="CREG_beta-barrel"/>
    <property type="match status" value="1"/>
</dbReference>
<organism evidence="3 4">
    <name type="scientific">Papaver nudicaule</name>
    <name type="common">Iceland poppy</name>
    <dbReference type="NCBI Taxonomy" id="74823"/>
    <lineage>
        <taxon>Eukaryota</taxon>
        <taxon>Viridiplantae</taxon>
        <taxon>Streptophyta</taxon>
        <taxon>Embryophyta</taxon>
        <taxon>Tracheophyta</taxon>
        <taxon>Spermatophyta</taxon>
        <taxon>Magnoliopsida</taxon>
        <taxon>Ranunculales</taxon>
        <taxon>Papaveraceae</taxon>
        <taxon>Papaveroideae</taxon>
        <taxon>Papaver</taxon>
    </lineage>
</organism>
<evidence type="ECO:0000259" key="2">
    <source>
        <dbReference type="Pfam" id="PF13883"/>
    </source>
</evidence>
<feature type="signal peptide" evidence="1">
    <location>
        <begin position="1"/>
        <end position="25"/>
    </location>
</feature>
<dbReference type="InterPro" id="IPR012349">
    <property type="entry name" value="Split_barrel_FMN-bd"/>
</dbReference>